<evidence type="ECO:0000256" key="2">
    <source>
        <dbReference type="ARBA" id="ARBA00022729"/>
    </source>
</evidence>
<feature type="domain" description="Heparinase II/III-like C-terminal" evidence="5">
    <location>
        <begin position="319"/>
        <end position="520"/>
    </location>
</feature>
<evidence type="ECO:0000313" key="8">
    <source>
        <dbReference type="Proteomes" id="UP000436483"/>
    </source>
</evidence>
<dbReference type="AlphaFoldDB" id="A0A7X3SNG1"/>
<dbReference type="EMBL" id="WURB01000004">
    <property type="protein sequence ID" value="MXQ11163.1"/>
    <property type="molecule type" value="Genomic_DNA"/>
</dbReference>
<evidence type="ECO:0000256" key="4">
    <source>
        <dbReference type="ARBA" id="ARBA00023239"/>
    </source>
</evidence>
<dbReference type="PANTHER" id="PTHR39210">
    <property type="entry name" value="HEPARIN-SULFATE LYASE"/>
    <property type="match status" value="1"/>
</dbReference>
<organism evidence="7 8">
    <name type="scientific">Microvirga makkahensis</name>
    <dbReference type="NCBI Taxonomy" id="1128670"/>
    <lineage>
        <taxon>Bacteria</taxon>
        <taxon>Pseudomonadati</taxon>
        <taxon>Pseudomonadota</taxon>
        <taxon>Alphaproteobacteria</taxon>
        <taxon>Hyphomicrobiales</taxon>
        <taxon>Methylobacteriaceae</taxon>
        <taxon>Microvirga</taxon>
    </lineage>
</organism>
<name>A0A7X3SNG1_9HYPH</name>
<keyword evidence="4" id="KW-0456">Lyase</keyword>
<evidence type="ECO:0000313" key="7">
    <source>
        <dbReference type="EMBL" id="MXQ11163.1"/>
    </source>
</evidence>
<dbReference type="RefSeq" id="WP_160883768.1">
    <property type="nucleotide sequence ID" value="NZ_WURB01000004.1"/>
</dbReference>
<proteinExistence type="predicted"/>
<evidence type="ECO:0000256" key="1">
    <source>
        <dbReference type="ARBA" id="ARBA00004418"/>
    </source>
</evidence>
<dbReference type="InterPro" id="IPR008929">
    <property type="entry name" value="Chondroitin_lyas"/>
</dbReference>
<protein>
    <recommendedName>
        <fullName evidence="9">Heparin-sulfate lyase N-terminal domain-containing protein</fullName>
    </recommendedName>
</protein>
<accession>A0A7X3SNG1</accession>
<keyword evidence="8" id="KW-1185">Reference proteome</keyword>
<comment type="caution">
    <text evidence="7">The sequence shown here is derived from an EMBL/GenBank/DDBJ whole genome shotgun (WGS) entry which is preliminary data.</text>
</comment>
<evidence type="ECO:0008006" key="9">
    <source>
        <dbReference type="Google" id="ProtNLM"/>
    </source>
</evidence>
<dbReference type="InterPro" id="IPR012480">
    <property type="entry name" value="Hepar_II_III_C"/>
</dbReference>
<dbReference type="InterPro" id="IPR031680">
    <property type="entry name" value="Hepar_II_III_N"/>
</dbReference>
<dbReference type="Pfam" id="PF16889">
    <property type="entry name" value="Hepar_II_III_N"/>
    <property type="match status" value="1"/>
</dbReference>
<feature type="domain" description="Heparin-sulfate lyase N-terminal" evidence="6">
    <location>
        <begin position="74"/>
        <end position="261"/>
    </location>
</feature>
<dbReference type="GO" id="GO:0042597">
    <property type="term" value="C:periplasmic space"/>
    <property type="evidence" value="ECO:0007669"/>
    <property type="project" value="UniProtKB-SubCell"/>
</dbReference>
<evidence type="ECO:0000259" key="6">
    <source>
        <dbReference type="Pfam" id="PF16889"/>
    </source>
</evidence>
<comment type="subcellular location">
    <subcellularLocation>
        <location evidence="1">Periplasm</location>
    </subcellularLocation>
</comment>
<dbReference type="GO" id="GO:0016829">
    <property type="term" value="F:lyase activity"/>
    <property type="evidence" value="ECO:0007669"/>
    <property type="project" value="UniProtKB-KW"/>
</dbReference>
<keyword evidence="3" id="KW-0574">Periplasm</keyword>
<dbReference type="OrthoDB" id="9763014at2"/>
<keyword evidence="2" id="KW-0732">Signal</keyword>
<dbReference type="PANTHER" id="PTHR39210:SF1">
    <property type="entry name" value="HEPARIN-SULFATE LYASE"/>
    <property type="match status" value="1"/>
</dbReference>
<dbReference type="Pfam" id="PF07940">
    <property type="entry name" value="Hepar_II_III_C"/>
    <property type="match status" value="1"/>
</dbReference>
<reference evidence="7 8" key="1">
    <citation type="submission" date="2019-12" db="EMBL/GenBank/DDBJ databases">
        <authorList>
            <person name="Yuan C.-G."/>
        </authorList>
    </citation>
    <scope>NUCLEOTIDE SEQUENCE [LARGE SCALE GENOMIC DNA]</scope>
    <source>
        <strain evidence="7 8">KCTC 23863</strain>
    </source>
</reference>
<evidence type="ECO:0000259" key="5">
    <source>
        <dbReference type="Pfam" id="PF07940"/>
    </source>
</evidence>
<gene>
    <name evidence="7" type="ORF">GR328_06795</name>
</gene>
<dbReference type="Gene3D" id="1.50.10.100">
    <property type="entry name" value="Chondroitin AC/alginate lyase"/>
    <property type="match status" value="1"/>
</dbReference>
<evidence type="ECO:0000256" key="3">
    <source>
        <dbReference type="ARBA" id="ARBA00022764"/>
    </source>
</evidence>
<dbReference type="Gene3D" id="2.70.98.70">
    <property type="match status" value="1"/>
</dbReference>
<dbReference type="Proteomes" id="UP000436483">
    <property type="component" value="Unassembled WGS sequence"/>
</dbReference>
<sequence length="554" mass="62309">MSRRTYMKAALLLLGVAALGTALYFVVGASRSLDLPHPVERPQGYVSQVGRKDINLGKLPPQTDGTHLLFRPRKDLEPWPLQLPLDWDANPYKDENWRFQLHAWRMMDPLLAGYFESRTENLHRAFAFALDWFAYHYEQGRNSTMAWYDMAAGIRAMKLALFLDRYYAGRLDLSRDETRRLLALVDEHARRLQDESFISESNHGLFQVFGLELLCRVAADRESCANGRDFASRMFSKILKAQYTEEGVHREHSPFYHGFAWRTIERLGGTKRFDDPVVASVLARAAKIQPWFIAPDGSMVAVGDTAGRGKPLAVARDAPPKAADFTKSGYAIIRDHDSMLFVTGMAYSLTHKHADDLSFVLFEHGRPLFIDSGKYGYNTDPMRRYVESAAAHNTISLLGREIAPADVTMTGSSLRALAREGDAFVVTGQIERPGASKTDTFTQAREIRYVPGRSLMIRDELSASSEQIFVSSLHLARDLRPDLVEGGFDVTLPTGRKVRARLSEPDCTIETMRGRQNPPLGWESVGYLKMEPTSVVRAVCGGRKRAITWTVALD</sequence>
<reference evidence="7 8" key="2">
    <citation type="submission" date="2020-01" db="EMBL/GenBank/DDBJ databases">
        <title>Microvirga sp. nov., an arsenate reduction bacterium isolated from Tibet hotspring sediments.</title>
        <authorList>
            <person name="Xian W.-D."/>
            <person name="Li W.-J."/>
        </authorList>
    </citation>
    <scope>NUCLEOTIDE SEQUENCE [LARGE SCALE GENOMIC DNA]</scope>
    <source>
        <strain evidence="7 8">KCTC 23863</strain>
    </source>
</reference>